<dbReference type="RefSeq" id="WP_343796446.1">
    <property type="nucleotide sequence ID" value="NZ_BAAADJ010000006.1"/>
</dbReference>
<dbReference type="EMBL" id="BAAADJ010000006">
    <property type="protein sequence ID" value="GAA0319189.1"/>
    <property type="molecule type" value="Genomic_DNA"/>
</dbReference>
<feature type="transmembrane region" description="Helical" evidence="6">
    <location>
        <begin position="185"/>
        <end position="206"/>
    </location>
</feature>
<feature type="transmembrane region" description="Helical" evidence="6">
    <location>
        <begin position="302"/>
        <end position="326"/>
    </location>
</feature>
<evidence type="ECO:0000256" key="5">
    <source>
        <dbReference type="ARBA" id="ARBA00023136"/>
    </source>
</evidence>
<organism evidence="7 8">
    <name type="scientific">Bacillus carboniphilus</name>
    <dbReference type="NCBI Taxonomy" id="86663"/>
    <lineage>
        <taxon>Bacteria</taxon>
        <taxon>Bacillati</taxon>
        <taxon>Bacillota</taxon>
        <taxon>Bacilli</taxon>
        <taxon>Bacillales</taxon>
        <taxon>Bacillaceae</taxon>
        <taxon>Bacillus</taxon>
    </lineage>
</organism>
<comment type="caution">
    <text evidence="7">The sequence shown here is derived from an EMBL/GenBank/DDBJ whole genome shotgun (WGS) entry which is preliminary data.</text>
</comment>
<proteinExistence type="predicted"/>
<protein>
    <recommendedName>
        <fullName evidence="9">Polysaccharide biosynthesis protein</fullName>
    </recommendedName>
</protein>
<evidence type="ECO:0000313" key="8">
    <source>
        <dbReference type="Proteomes" id="UP001500782"/>
    </source>
</evidence>
<dbReference type="Pfam" id="PF01943">
    <property type="entry name" value="Polysacc_synt"/>
    <property type="match status" value="1"/>
</dbReference>
<accession>A0ABN0VWQ7</accession>
<dbReference type="PANTHER" id="PTHR30250">
    <property type="entry name" value="PST FAMILY PREDICTED COLANIC ACID TRANSPORTER"/>
    <property type="match status" value="1"/>
</dbReference>
<dbReference type="PANTHER" id="PTHR30250:SF11">
    <property type="entry name" value="O-ANTIGEN TRANSPORTER-RELATED"/>
    <property type="match status" value="1"/>
</dbReference>
<feature type="transmembrane region" description="Helical" evidence="6">
    <location>
        <begin position="12"/>
        <end position="36"/>
    </location>
</feature>
<feature type="transmembrane region" description="Helical" evidence="6">
    <location>
        <begin position="338"/>
        <end position="357"/>
    </location>
</feature>
<reference evidence="7 8" key="1">
    <citation type="journal article" date="2019" name="Int. J. Syst. Evol. Microbiol.">
        <title>The Global Catalogue of Microorganisms (GCM) 10K type strain sequencing project: providing services to taxonomists for standard genome sequencing and annotation.</title>
        <authorList>
            <consortium name="The Broad Institute Genomics Platform"/>
            <consortium name="The Broad Institute Genome Sequencing Center for Infectious Disease"/>
            <person name="Wu L."/>
            <person name="Ma J."/>
        </authorList>
    </citation>
    <scope>NUCLEOTIDE SEQUENCE [LARGE SCALE GENOMIC DNA]</scope>
    <source>
        <strain evidence="7 8">JCM 9731</strain>
    </source>
</reference>
<evidence type="ECO:0008006" key="9">
    <source>
        <dbReference type="Google" id="ProtNLM"/>
    </source>
</evidence>
<dbReference type="InterPro" id="IPR050833">
    <property type="entry name" value="Poly_Biosynth_Transport"/>
</dbReference>
<keyword evidence="3 6" id="KW-0812">Transmembrane</keyword>
<keyword evidence="4 6" id="KW-1133">Transmembrane helix</keyword>
<evidence type="ECO:0000256" key="1">
    <source>
        <dbReference type="ARBA" id="ARBA00004651"/>
    </source>
</evidence>
<evidence type="ECO:0000256" key="4">
    <source>
        <dbReference type="ARBA" id="ARBA00022989"/>
    </source>
</evidence>
<feature type="transmembrane region" description="Helical" evidence="6">
    <location>
        <begin position="390"/>
        <end position="413"/>
    </location>
</feature>
<gene>
    <name evidence="7" type="ORF">GCM10008967_07150</name>
</gene>
<evidence type="ECO:0000256" key="3">
    <source>
        <dbReference type="ARBA" id="ARBA00022692"/>
    </source>
</evidence>
<feature type="transmembrane region" description="Helical" evidence="6">
    <location>
        <begin position="48"/>
        <end position="70"/>
    </location>
</feature>
<keyword evidence="5 6" id="KW-0472">Membrane</keyword>
<keyword evidence="8" id="KW-1185">Reference proteome</keyword>
<dbReference type="InterPro" id="IPR002797">
    <property type="entry name" value="Polysacc_synth"/>
</dbReference>
<dbReference type="Proteomes" id="UP001500782">
    <property type="component" value="Unassembled WGS sequence"/>
</dbReference>
<feature type="transmembrane region" description="Helical" evidence="6">
    <location>
        <begin position="218"/>
        <end position="237"/>
    </location>
</feature>
<sequence>MSIFTKMKKNKTIDNILSLGSTTLLSAIFSFLVGVATRNILGPEQYGYYLTISLAFTFIPLLQLGTLNAMNREVPFYLARQKEERVQEVRNLTFSFLFTIPLFTVVLFILASIFLFFLDIEMEYKTGILFTSIISIFLFLSGYVEMYYKSEQNFRTASKLMFIKSFSQSMLTLILVLWIGYEGLYIGMLLALIIEVVMGRKSFINIRFVFDIGKYKQLIKIGFPILLVGLVWSLMIASDRMIIALMMTPKDVGNYGVGMLVFSTLMFLPQVIGQVLYPKIVQLVSKEKYEEIKTYYWRVNKVLASIMVIVVLIGYLFVPYFIAWFMPEYVGGIKAAQILIIGIFPLTLVGFAANYFNSTQNHKIYISIQLVVIIINILLSIILLKINSEIYMVALATSVSYVIYFILMNLYFLKSIDSNNK</sequence>
<name>A0ABN0VWQ7_9BACI</name>
<keyword evidence="2" id="KW-1003">Cell membrane</keyword>
<evidence type="ECO:0000313" key="7">
    <source>
        <dbReference type="EMBL" id="GAA0319189.1"/>
    </source>
</evidence>
<evidence type="ECO:0000256" key="6">
    <source>
        <dbReference type="SAM" id="Phobius"/>
    </source>
</evidence>
<evidence type="ECO:0000256" key="2">
    <source>
        <dbReference type="ARBA" id="ARBA00022475"/>
    </source>
</evidence>
<feature type="transmembrane region" description="Helical" evidence="6">
    <location>
        <begin position="364"/>
        <end position="384"/>
    </location>
</feature>
<feature type="transmembrane region" description="Helical" evidence="6">
    <location>
        <begin position="160"/>
        <end position="179"/>
    </location>
</feature>
<feature type="transmembrane region" description="Helical" evidence="6">
    <location>
        <begin position="128"/>
        <end position="148"/>
    </location>
</feature>
<feature type="transmembrane region" description="Helical" evidence="6">
    <location>
        <begin position="91"/>
        <end position="116"/>
    </location>
</feature>
<comment type="subcellular location">
    <subcellularLocation>
        <location evidence="1">Cell membrane</location>
        <topology evidence="1">Multi-pass membrane protein</topology>
    </subcellularLocation>
</comment>
<feature type="transmembrane region" description="Helical" evidence="6">
    <location>
        <begin position="257"/>
        <end position="281"/>
    </location>
</feature>